<name>A0A1G6K263_9PSEU</name>
<dbReference type="AlphaFoldDB" id="A0A1G6K263"/>
<protein>
    <submittedName>
        <fullName evidence="1">Uncharacterized protein</fullName>
    </submittedName>
</protein>
<dbReference type="STRING" id="1271860.SAMN05216174_101676"/>
<dbReference type="RefSeq" id="WP_091448008.1">
    <property type="nucleotide sequence ID" value="NZ_FMZZ01000001.1"/>
</dbReference>
<sequence>MAARTSPTGRAVARVVPAVAAGMVEAAVGVAQRLVPLPLEYPDAVANVAALIAGDPRNAEHVRTVVTAIVGDAMTDPFRETTANRWRPLLPPWVRPAVIGATVRRLLAAGVLVATGRYVRSTDAHGRNQNKLQPVYALNLTPLREPPRIRSDVEVPAP</sequence>
<proteinExistence type="predicted"/>
<dbReference type="OrthoDB" id="3687074at2"/>
<reference evidence="2" key="1">
    <citation type="submission" date="2016-10" db="EMBL/GenBank/DDBJ databases">
        <authorList>
            <person name="Varghese N."/>
            <person name="Submissions S."/>
        </authorList>
    </citation>
    <scope>NUCLEOTIDE SEQUENCE [LARGE SCALE GENOMIC DNA]</scope>
    <source>
        <strain evidence="2">IBRC-M 10403</strain>
    </source>
</reference>
<accession>A0A1G6K263</accession>
<dbReference type="Proteomes" id="UP000199501">
    <property type="component" value="Unassembled WGS sequence"/>
</dbReference>
<evidence type="ECO:0000313" key="2">
    <source>
        <dbReference type="Proteomes" id="UP000199501"/>
    </source>
</evidence>
<dbReference type="EMBL" id="FMZZ01000001">
    <property type="protein sequence ID" value="SDC25064.1"/>
    <property type="molecule type" value="Genomic_DNA"/>
</dbReference>
<keyword evidence="2" id="KW-1185">Reference proteome</keyword>
<gene>
    <name evidence="1" type="ORF">SAMN05216174_101676</name>
</gene>
<organism evidence="1 2">
    <name type="scientific">Actinokineospora iranica</name>
    <dbReference type="NCBI Taxonomy" id="1271860"/>
    <lineage>
        <taxon>Bacteria</taxon>
        <taxon>Bacillati</taxon>
        <taxon>Actinomycetota</taxon>
        <taxon>Actinomycetes</taxon>
        <taxon>Pseudonocardiales</taxon>
        <taxon>Pseudonocardiaceae</taxon>
        <taxon>Actinokineospora</taxon>
    </lineage>
</organism>
<evidence type="ECO:0000313" key="1">
    <source>
        <dbReference type="EMBL" id="SDC25064.1"/>
    </source>
</evidence>